<feature type="transmembrane region" description="Helical" evidence="17">
    <location>
        <begin position="495"/>
        <end position="518"/>
    </location>
</feature>
<dbReference type="InterPro" id="IPR001304">
    <property type="entry name" value="C-type_lectin-like"/>
</dbReference>
<keyword evidence="10 17" id="KW-1133">Transmembrane helix</keyword>
<dbReference type="InterPro" id="IPR016187">
    <property type="entry name" value="CTDL_fold"/>
</dbReference>
<dbReference type="InterPro" id="IPR001881">
    <property type="entry name" value="EGF-like_Ca-bd_dom"/>
</dbReference>
<reference evidence="21" key="3">
    <citation type="submission" date="2025-09" db="UniProtKB">
        <authorList>
            <consortium name="Ensembl"/>
        </authorList>
    </citation>
    <scope>IDENTIFICATION</scope>
</reference>
<evidence type="ECO:0000256" key="4">
    <source>
        <dbReference type="ARBA" id="ARBA00022553"/>
    </source>
</evidence>
<dbReference type="InterPro" id="IPR016186">
    <property type="entry name" value="C-type_lectin-like/link_sf"/>
</dbReference>
<dbReference type="InParanoid" id="A0A672TRD6"/>
<dbReference type="PROSITE" id="PS01186">
    <property type="entry name" value="EGF_2"/>
    <property type="match status" value="2"/>
</dbReference>
<dbReference type="InterPro" id="IPR000742">
    <property type="entry name" value="EGF"/>
</dbReference>
<dbReference type="FunFam" id="2.10.25.10:FF:000874">
    <property type="entry name" value="Thrombomodulin"/>
    <property type="match status" value="1"/>
</dbReference>
<evidence type="ECO:0000256" key="5">
    <source>
        <dbReference type="ARBA" id="ARBA00022692"/>
    </source>
</evidence>
<dbReference type="InterPro" id="IPR051505">
    <property type="entry name" value="C-type_lectin_domain"/>
</dbReference>
<dbReference type="OMA" id="CMCETGY"/>
<dbReference type="Gene3D" id="2.10.25.10">
    <property type="entry name" value="Laminin"/>
    <property type="match status" value="6"/>
</dbReference>
<reference evidence="21 22" key="1">
    <citation type="submission" date="2019-11" db="EMBL/GenBank/DDBJ databases">
        <title>Strigops habroptila (kakapo) genome, bStrHab1, primary haplotype, v2.</title>
        <authorList>
            <person name="Jarvis E.D."/>
            <person name="Howard J."/>
            <person name="Rhie A."/>
            <person name="Phillippy A."/>
            <person name="Korlach J."/>
            <person name="Digby A."/>
            <person name="Iorns D."/>
            <person name="Eason D."/>
            <person name="Robertson B."/>
            <person name="Raemaekers T."/>
            <person name="Howe K."/>
            <person name="Lewin H."/>
            <person name="Damas J."/>
            <person name="Hastie A."/>
            <person name="Tracey A."/>
            <person name="Chow W."/>
            <person name="Fedrigo O."/>
        </authorList>
    </citation>
    <scope>NUCLEOTIDE SEQUENCE [LARGE SCALE GENOMIC DNA]</scope>
</reference>
<dbReference type="PANTHER" id="PTHR14789">
    <property type="entry name" value="CHONDROLECTIN VARIANT CHODLFDELTAE"/>
    <property type="match status" value="1"/>
</dbReference>
<evidence type="ECO:0000256" key="12">
    <source>
        <dbReference type="ARBA" id="ARBA00023157"/>
    </source>
</evidence>
<dbReference type="GO" id="GO:0016020">
    <property type="term" value="C:membrane"/>
    <property type="evidence" value="ECO:0007669"/>
    <property type="project" value="UniProtKB-SubCell"/>
</dbReference>
<keyword evidence="22" id="KW-1185">Reference proteome</keyword>
<keyword evidence="11 17" id="KW-0472">Membrane</keyword>
<feature type="domain" description="EGF-like" evidence="19">
    <location>
        <begin position="420"/>
        <end position="457"/>
    </location>
</feature>
<evidence type="ECO:0000256" key="15">
    <source>
        <dbReference type="ARBA" id="ARBA00046453"/>
    </source>
</evidence>
<evidence type="ECO:0000256" key="14">
    <source>
        <dbReference type="ARBA" id="ARBA00045242"/>
    </source>
</evidence>
<dbReference type="PROSITE" id="PS00010">
    <property type="entry name" value="ASX_HYDROXYL"/>
    <property type="match status" value="2"/>
</dbReference>
<sequence>MRRLPLPLPLLLAGLGLGLGLGGEPEPGAPSGAQCLEHDCFGVFWSALPFAEAGAECQRGGGHLMTVRSTVAEDAIALLLQNRSGHLWLGLRLGLPCTEPTQRLRGFQWVTGDRSTDYSNWAPSRRQCGEFCVTVSRELRWEERPCEAPADGFLCEYNYGGSCPRLLPADGLPVAYTTPFGASVGDFLALPPGSTAVIAALGLELHCEEDGESGRLRWGRPELGPWSCRLANGGCDGTCEEDSGQARCSCPEGKVLSSDERGCRSPCAGAPCQHHCVVAGSTFLCMCEAGYRLAADGSSCEDDDDCAVVPSVCEQVCVNTEGGFECHCHRGYTMVDGHCRALPVSRCYKAPCEQQCEEVPDGYRCSCFPGYAVDPRVPTRCVLHCNRSQCPAKCDPYTLSCECPDGFVLDDADNGQVCMDIDECNMNFCQHNCTNYPGGYECHCHAGYRLIDQNDCIEILEEDREGAYSGDFGPRPQTPIPSQIPPKAKHLHPGALVGITVGVLSAALALLALAYHLVRKCCRAPATMDYKCSGPHEKEMGLQPVTSGCAAASQKL</sequence>
<dbReference type="Pfam" id="PF09064">
    <property type="entry name" value="EGF_Tme5"/>
    <property type="match status" value="1"/>
</dbReference>
<dbReference type="CTD" id="7056"/>
<dbReference type="PROSITE" id="PS01187">
    <property type="entry name" value="EGF_CA"/>
    <property type="match status" value="2"/>
</dbReference>
<evidence type="ECO:0000256" key="2">
    <source>
        <dbReference type="ARBA" id="ARBA00019822"/>
    </source>
</evidence>
<keyword evidence="7" id="KW-0430">Lectin</keyword>
<dbReference type="Pfam" id="PF00059">
    <property type="entry name" value="Lectin_C"/>
    <property type="match status" value="1"/>
</dbReference>
<evidence type="ECO:0000256" key="8">
    <source>
        <dbReference type="ARBA" id="ARBA00022737"/>
    </source>
</evidence>
<dbReference type="GO" id="GO:0030246">
    <property type="term" value="F:carbohydrate binding"/>
    <property type="evidence" value="ECO:0007669"/>
    <property type="project" value="UniProtKB-KW"/>
</dbReference>
<comment type="caution">
    <text evidence="16">Lacks conserved residue(s) required for the propagation of feature annotation.</text>
</comment>
<dbReference type="CDD" id="cd00054">
    <property type="entry name" value="EGF_CA"/>
    <property type="match status" value="1"/>
</dbReference>
<keyword evidence="12" id="KW-1015">Disulfide bond</keyword>
<evidence type="ECO:0000256" key="17">
    <source>
        <dbReference type="SAM" id="Phobius"/>
    </source>
</evidence>
<keyword evidence="8" id="KW-0677">Repeat</keyword>
<reference evidence="21" key="2">
    <citation type="submission" date="2025-08" db="UniProtKB">
        <authorList>
            <consortium name="Ensembl"/>
        </authorList>
    </citation>
    <scope>IDENTIFICATION</scope>
</reference>
<name>A0A672TRD6_STRHB</name>
<keyword evidence="5 17" id="KW-0812">Transmembrane</keyword>
<gene>
    <name evidence="21" type="primary">THBD</name>
</gene>
<dbReference type="InterPro" id="IPR009030">
    <property type="entry name" value="Growth_fac_rcpt_cys_sf"/>
</dbReference>
<dbReference type="InterPro" id="IPR057350">
    <property type="entry name" value="THBD"/>
</dbReference>
<keyword evidence="6 18" id="KW-0732">Signal</keyword>
<dbReference type="InterPro" id="IPR000152">
    <property type="entry name" value="EGF-type_Asp/Asn_hydroxyl_site"/>
</dbReference>
<evidence type="ECO:0000259" key="19">
    <source>
        <dbReference type="PROSITE" id="PS50026"/>
    </source>
</evidence>
<dbReference type="Proteomes" id="UP000472266">
    <property type="component" value="Chromosome 7"/>
</dbReference>
<keyword evidence="3 16" id="KW-0245">EGF-like domain</keyword>
<keyword evidence="13" id="KW-0325">Glycoprotein</keyword>
<dbReference type="Pfam" id="PF07645">
    <property type="entry name" value="EGF_CA"/>
    <property type="match status" value="2"/>
</dbReference>
<accession>A0A672TRD6</accession>
<dbReference type="OrthoDB" id="4062651at2759"/>
<evidence type="ECO:0000259" key="20">
    <source>
        <dbReference type="PROSITE" id="PS50041"/>
    </source>
</evidence>
<dbReference type="InterPro" id="IPR049883">
    <property type="entry name" value="NOTCH1_EGF-like"/>
</dbReference>
<dbReference type="InterPro" id="IPR018097">
    <property type="entry name" value="EGF_Ca-bd_CS"/>
</dbReference>
<evidence type="ECO:0000313" key="22">
    <source>
        <dbReference type="Proteomes" id="UP000472266"/>
    </source>
</evidence>
<evidence type="ECO:0000256" key="11">
    <source>
        <dbReference type="ARBA" id="ARBA00023136"/>
    </source>
</evidence>
<evidence type="ECO:0000256" key="9">
    <source>
        <dbReference type="ARBA" id="ARBA00022974"/>
    </source>
</evidence>
<evidence type="ECO:0000256" key="10">
    <source>
        <dbReference type="ARBA" id="ARBA00022989"/>
    </source>
</evidence>
<dbReference type="GO" id="GO:0005509">
    <property type="term" value="F:calcium ion binding"/>
    <property type="evidence" value="ECO:0007669"/>
    <property type="project" value="InterPro"/>
</dbReference>
<protein>
    <recommendedName>
        <fullName evidence="2">Thrombomodulin</fullName>
    </recommendedName>
</protein>
<keyword evidence="4" id="KW-0597">Phosphoprotein</keyword>
<evidence type="ECO:0000256" key="3">
    <source>
        <dbReference type="ARBA" id="ARBA00022536"/>
    </source>
</evidence>
<dbReference type="PIRSF" id="PIRSF001775">
    <property type="entry name" value="CD93/CD141"/>
    <property type="match status" value="1"/>
</dbReference>
<dbReference type="GO" id="GO:0004888">
    <property type="term" value="F:transmembrane signaling receptor activity"/>
    <property type="evidence" value="ECO:0007669"/>
    <property type="project" value="InterPro"/>
</dbReference>
<dbReference type="Ensembl" id="ENSSHBT00005005837.1">
    <property type="protein sequence ID" value="ENSSHBP00005004805.1"/>
    <property type="gene ID" value="ENSSHBG00005004256.1"/>
</dbReference>
<dbReference type="Gene3D" id="3.10.100.10">
    <property type="entry name" value="Mannose-Binding Protein A, subunit A"/>
    <property type="match status" value="1"/>
</dbReference>
<comment type="subcellular location">
    <subcellularLocation>
        <location evidence="1">Membrane</location>
        <topology evidence="1">Single-pass type I membrane protein</topology>
    </subcellularLocation>
</comment>
<dbReference type="PANTHER" id="PTHR14789:SF9">
    <property type="entry name" value="THROMBOMODULIN"/>
    <property type="match status" value="1"/>
</dbReference>
<dbReference type="GeneID" id="115609849"/>
<organism evidence="21 22">
    <name type="scientific">Strigops habroptila</name>
    <name type="common">Kakapo</name>
    <dbReference type="NCBI Taxonomy" id="2489341"/>
    <lineage>
        <taxon>Eukaryota</taxon>
        <taxon>Metazoa</taxon>
        <taxon>Chordata</taxon>
        <taxon>Craniata</taxon>
        <taxon>Vertebrata</taxon>
        <taxon>Euteleostomi</taxon>
        <taxon>Archelosauria</taxon>
        <taxon>Archosauria</taxon>
        <taxon>Dinosauria</taxon>
        <taxon>Saurischia</taxon>
        <taxon>Theropoda</taxon>
        <taxon>Coelurosauria</taxon>
        <taxon>Aves</taxon>
        <taxon>Neognathae</taxon>
        <taxon>Neoaves</taxon>
        <taxon>Telluraves</taxon>
        <taxon>Australaves</taxon>
        <taxon>Psittaciformes</taxon>
        <taxon>Psittacidae</taxon>
        <taxon>Strigops</taxon>
    </lineage>
</organism>
<dbReference type="SUPFAM" id="SSF56436">
    <property type="entry name" value="C-type lectin-like"/>
    <property type="match status" value="1"/>
</dbReference>
<keyword evidence="9" id="KW-0654">Proteoglycan</keyword>
<dbReference type="PRINTS" id="PR00907">
    <property type="entry name" value="THRMBOMODULN"/>
</dbReference>
<evidence type="ECO:0000256" key="1">
    <source>
        <dbReference type="ARBA" id="ARBA00004479"/>
    </source>
</evidence>
<dbReference type="SUPFAM" id="SSF57196">
    <property type="entry name" value="EGF/Laminin"/>
    <property type="match status" value="1"/>
</dbReference>
<proteinExistence type="predicted"/>
<dbReference type="PROSITE" id="PS50041">
    <property type="entry name" value="C_TYPE_LECTIN_2"/>
    <property type="match status" value="1"/>
</dbReference>
<dbReference type="Pfam" id="PF25444">
    <property type="entry name" value="THBD"/>
    <property type="match status" value="1"/>
</dbReference>
<dbReference type="SUPFAM" id="SSF57184">
    <property type="entry name" value="Growth factor receptor domain"/>
    <property type="match status" value="2"/>
</dbReference>
<dbReference type="SMART" id="SM00179">
    <property type="entry name" value="EGF_CA"/>
    <property type="match status" value="4"/>
</dbReference>
<feature type="chain" id="PRO_5025470552" description="Thrombomodulin" evidence="18">
    <location>
        <begin position="23"/>
        <end position="556"/>
    </location>
</feature>
<evidence type="ECO:0000313" key="21">
    <source>
        <dbReference type="Ensembl" id="ENSSHBP00005004805.1"/>
    </source>
</evidence>
<comment type="function">
    <text evidence="14">Endothelial cell receptor that plays a critical role in regulating several physiological processes including hemostasis, coagulation, fibrinolysis, inflammation, and angiogenesis. Acts as a cofactor for thrombin activation of protein C/PROC on the surface of vascular endothelial cells leading to initiation of the activated protein C anticoagulant pathway. Also accelerates the activation of the plasma carboxypeptidase B2/CPB2, which catalyzes removal of C-terminal basic amino acids from its substrates including kinins or anaphylatoxins leading to fibrinolysis inhibition. Plays critical protective roles in changing the cleavage specificity of protease-activated receptor 1/PAR1, inhibiting endothelial cell permeability and inflammation. Suppresses inflammation distinctly from its anticoagulant cofactor activity by sequestering HMGB1 thereby preventing it from engaging cellular receptors such as RAGE and contributing to the inflammatory response.</text>
</comment>
<dbReference type="PROSITE" id="PS50026">
    <property type="entry name" value="EGF_3"/>
    <property type="match status" value="2"/>
</dbReference>
<feature type="signal peptide" evidence="18">
    <location>
        <begin position="1"/>
        <end position="22"/>
    </location>
</feature>
<evidence type="ECO:0000256" key="6">
    <source>
        <dbReference type="ARBA" id="ARBA00022729"/>
    </source>
</evidence>
<evidence type="ECO:0000256" key="13">
    <source>
        <dbReference type="ARBA" id="ARBA00023180"/>
    </source>
</evidence>
<dbReference type="GeneTree" id="ENSGT00940000166261"/>
<dbReference type="SMART" id="SM00181">
    <property type="entry name" value="EGF"/>
    <property type="match status" value="6"/>
</dbReference>
<feature type="domain" description="EGF-like" evidence="19">
    <location>
        <begin position="302"/>
        <end position="340"/>
    </location>
</feature>
<dbReference type="AlphaFoldDB" id="A0A672TRD6"/>
<evidence type="ECO:0000256" key="16">
    <source>
        <dbReference type="PROSITE-ProRule" id="PRU00076"/>
    </source>
</evidence>
<evidence type="ECO:0000256" key="18">
    <source>
        <dbReference type="SAM" id="SignalP"/>
    </source>
</evidence>
<dbReference type="SMART" id="SM00034">
    <property type="entry name" value="CLECT"/>
    <property type="match status" value="1"/>
</dbReference>
<dbReference type="KEGG" id="shab:115609849"/>
<dbReference type="RefSeq" id="XP_030346435.1">
    <property type="nucleotide sequence ID" value="XM_030490575.1"/>
</dbReference>
<feature type="domain" description="C-type lectin" evidence="20">
    <location>
        <begin position="36"/>
        <end position="147"/>
    </location>
</feature>
<dbReference type="InterPro" id="IPR015149">
    <property type="entry name" value="Tme5_EGF-like"/>
</dbReference>
<comment type="subunit">
    <text evidence="15">Interacts with ITGAL, ITGAM and ITGB2. Interacts with thrombin/F2; this interaction switches the specificity of thrombin from a procoagulant to an anticoagulant and antifibrinolytic protease. Interacts with ANGP1 and ANGP2; these interactions significantly inhibit the generation of activated PC and TAFIa/CPB2 by the thrombin/thrombomodulin complex. Interacts with PF4; this interaction enhances generation of activated protein C. Interacts with HMGB1; this interaction inhibits HMGB1 inflammatory activity.</text>
</comment>
<evidence type="ECO:0000256" key="7">
    <source>
        <dbReference type="ARBA" id="ARBA00022734"/>
    </source>
</evidence>